<dbReference type="Ensembl" id="ENSLOCT00000005033.1">
    <property type="protein sequence ID" value="ENSLOCP00000005025.1"/>
    <property type="gene ID" value="ENSLOCG00000004188.1"/>
</dbReference>
<organism evidence="4 5">
    <name type="scientific">Lepisosteus oculatus</name>
    <name type="common">Spotted gar</name>
    <dbReference type="NCBI Taxonomy" id="7918"/>
    <lineage>
        <taxon>Eukaryota</taxon>
        <taxon>Metazoa</taxon>
        <taxon>Chordata</taxon>
        <taxon>Craniata</taxon>
        <taxon>Vertebrata</taxon>
        <taxon>Euteleostomi</taxon>
        <taxon>Actinopterygii</taxon>
        <taxon>Neopterygii</taxon>
        <taxon>Holostei</taxon>
        <taxon>Semionotiformes</taxon>
        <taxon>Lepisosteidae</taxon>
        <taxon>Lepisosteus</taxon>
    </lineage>
</organism>
<accession>W5M9G6</accession>
<evidence type="ECO:0000256" key="1">
    <source>
        <dbReference type="ARBA" id="ARBA00022729"/>
    </source>
</evidence>
<dbReference type="eggNOG" id="ENOG502SNDP">
    <property type="taxonomic scope" value="Eukaryota"/>
</dbReference>
<dbReference type="InterPro" id="IPR055356">
    <property type="entry name" value="ZP-N"/>
</dbReference>
<keyword evidence="1" id="KW-0732">Signal</keyword>
<dbReference type="Proteomes" id="UP000018468">
    <property type="component" value="Linkage group LG27"/>
</dbReference>
<evidence type="ECO:0000256" key="2">
    <source>
        <dbReference type="ARBA" id="ARBA00023157"/>
    </source>
</evidence>
<evidence type="ECO:0000313" key="5">
    <source>
        <dbReference type="Proteomes" id="UP000018468"/>
    </source>
</evidence>
<sequence length="301" mass="33674">MTTIRLLAHDPDGDHVHCRFGQAASGECASCSQNPAFRLSENMCTLHIINTTSIGAHVFELVIEDFPKQMISLTYEDGTSSVRLLFSQNTDNNTAALSKLPLQFAIEILPPLSTCDLGILIPQFLPPTPSHGDMFHVTAGQEFQFHVKAQATQGIKRIYDFQISGPPNLIKHVYNNTSGILQARISWMPEERELYHRIPICYAAETTESQSEMRCIIVAVERFHSRSGEADVVCTENTMTISLNKSSIRGLHESHLRLNDPSCTLTSNESHVLATVSLNSCGTQLEICRYIYIIRLYMKVF</sequence>
<dbReference type="AlphaFoldDB" id="W5M9G6"/>
<dbReference type="Pfam" id="PF23344">
    <property type="entry name" value="ZP-N"/>
    <property type="match status" value="1"/>
</dbReference>
<reference evidence="4" key="3">
    <citation type="submission" date="2025-09" db="UniProtKB">
        <authorList>
            <consortium name="Ensembl"/>
        </authorList>
    </citation>
    <scope>IDENTIFICATION</scope>
</reference>
<keyword evidence="2" id="KW-1015">Disulfide bond</keyword>
<dbReference type="InParanoid" id="W5M9G6"/>
<dbReference type="PANTHER" id="PTHR14002:SF59">
    <property type="entry name" value="CUB AND ZONA PELLUCIDA-LIKE DOMAIN-CONTAINING PROTEIN 1-RELATED"/>
    <property type="match status" value="1"/>
</dbReference>
<keyword evidence="5" id="KW-1185">Reference proteome</keyword>
<dbReference type="EMBL" id="AHAT01008211">
    <property type="status" value="NOT_ANNOTATED_CDS"/>
    <property type="molecule type" value="Genomic_DNA"/>
</dbReference>
<name>W5M9G6_LEPOC</name>
<dbReference type="Gene3D" id="2.60.40.3210">
    <property type="entry name" value="Zona pellucida, ZP-N domain"/>
    <property type="match status" value="1"/>
</dbReference>
<dbReference type="PANTHER" id="PTHR14002">
    <property type="entry name" value="ENDOGLIN/TGF-BETA RECEPTOR TYPE III"/>
    <property type="match status" value="1"/>
</dbReference>
<dbReference type="STRING" id="7918.ENSLOCP00000005025"/>
<feature type="domain" description="ZP" evidence="3">
    <location>
        <begin position="233"/>
        <end position="301"/>
    </location>
</feature>
<reference evidence="4" key="2">
    <citation type="submission" date="2025-08" db="UniProtKB">
        <authorList>
            <consortium name="Ensembl"/>
        </authorList>
    </citation>
    <scope>IDENTIFICATION</scope>
</reference>
<dbReference type="GeneTree" id="ENSGT00940000166875"/>
<dbReference type="PROSITE" id="PS51034">
    <property type="entry name" value="ZP_2"/>
    <property type="match status" value="1"/>
</dbReference>
<reference evidence="5" key="1">
    <citation type="submission" date="2011-12" db="EMBL/GenBank/DDBJ databases">
        <title>The Draft Genome of Lepisosteus oculatus.</title>
        <authorList>
            <consortium name="The Broad Institute Genome Assembly &amp; Analysis Group"/>
            <consortium name="Computational R&amp;D Group"/>
            <consortium name="and Sequencing Platform"/>
            <person name="Di Palma F."/>
            <person name="Alfoldi J."/>
            <person name="Johnson J."/>
            <person name="Berlin A."/>
            <person name="Gnerre S."/>
            <person name="Jaffe D."/>
            <person name="MacCallum I."/>
            <person name="Young S."/>
            <person name="Walker B.J."/>
            <person name="Lander E.S."/>
            <person name="Lindblad-Toh K."/>
        </authorList>
    </citation>
    <scope>NUCLEOTIDE SEQUENCE [LARGE SCALE GENOMIC DNA]</scope>
</reference>
<dbReference type="Bgee" id="ENSLOCG00000004188">
    <property type="expression patterns" value="Expressed in pharyngeal gill and 3 other cell types or tissues"/>
</dbReference>
<proteinExistence type="predicted"/>
<dbReference type="HOGENOM" id="CLU_926017_0_0_1"/>
<protein>
    <submittedName>
        <fullName evidence="4">Uncharacterized LOC102682472</fullName>
    </submittedName>
</protein>
<evidence type="ECO:0000313" key="4">
    <source>
        <dbReference type="Ensembl" id="ENSLOCP00000005025.1"/>
    </source>
</evidence>
<dbReference type="InterPro" id="IPR001507">
    <property type="entry name" value="ZP_dom"/>
</dbReference>
<evidence type="ECO:0000259" key="3">
    <source>
        <dbReference type="PROSITE" id="PS51034"/>
    </source>
</evidence>